<gene>
    <name evidence="10" type="ORF">IV52_GL000068</name>
</gene>
<comment type="function">
    <text evidence="8">Probably a riboflavin-binding protein that interacts with the energy-coupling factor (ECF) ABC-transporter complex.</text>
</comment>
<feature type="transmembrane region" description="Helical" evidence="9">
    <location>
        <begin position="14"/>
        <end position="38"/>
    </location>
</feature>
<dbReference type="GO" id="GO:0005886">
    <property type="term" value="C:plasma membrane"/>
    <property type="evidence" value="ECO:0007669"/>
    <property type="project" value="UniProtKB-SubCell"/>
</dbReference>
<evidence type="ECO:0000256" key="3">
    <source>
        <dbReference type="ARBA" id="ARBA00022448"/>
    </source>
</evidence>
<name>A0A0R2JTV4_9LACO</name>
<organism evidence="10 11">
    <name type="scientific">Fructilactobacillus lindneri DSM 20690 = JCM 11027</name>
    <dbReference type="NCBI Taxonomy" id="1122148"/>
    <lineage>
        <taxon>Bacteria</taxon>
        <taxon>Bacillati</taxon>
        <taxon>Bacillota</taxon>
        <taxon>Bacilli</taxon>
        <taxon>Lactobacillales</taxon>
        <taxon>Lactobacillaceae</taxon>
        <taxon>Fructilactobacillus</taxon>
    </lineage>
</organism>
<accession>A0A0R2JTV4</accession>
<dbReference type="GO" id="GO:0032217">
    <property type="term" value="F:riboflavin transmembrane transporter activity"/>
    <property type="evidence" value="ECO:0007669"/>
    <property type="project" value="UniProtKB-UniRule"/>
</dbReference>
<proteinExistence type="inferred from homology"/>
<protein>
    <recommendedName>
        <fullName evidence="8">Riboflavin transporter</fullName>
    </recommendedName>
</protein>
<keyword evidence="5 9" id="KW-0812">Transmembrane</keyword>
<feature type="transmembrane region" description="Helical" evidence="9">
    <location>
        <begin position="84"/>
        <end position="104"/>
    </location>
</feature>
<dbReference type="PANTHER" id="PTHR38438:SF1">
    <property type="entry name" value="RIBOFLAVIN TRANSPORTER RIBU"/>
    <property type="match status" value="1"/>
</dbReference>
<feature type="transmembrane region" description="Helical" evidence="9">
    <location>
        <begin position="50"/>
        <end position="72"/>
    </location>
</feature>
<dbReference type="Gene3D" id="1.10.1760.20">
    <property type="match status" value="1"/>
</dbReference>
<reference evidence="10 11" key="1">
    <citation type="journal article" date="2015" name="Genome Announc.">
        <title>Expanding the biotechnology potential of lactobacilli through comparative genomics of 213 strains and associated genera.</title>
        <authorList>
            <person name="Sun Z."/>
            <person name="Harris H.M."/>
            <person name="McCann A."/>
            <person name="Guo C."/>
            <person name="Argimon S."/>
            <person name="Zhang W."/>
            <person name="Yang X."/>
            <person name="Jeffery I.B."/>
            <person name="Cooney J.C."/>
            <person name="Kagawa T.F."/>
            <person name="Liu W."/>
            <person name="Song Y."/>
            <person name="Salvetti E."/>
            <person name="Wrobel A."/>
            <person name="Rasinkangas P."/>
            <person name="Parkhill J."/>
            <person name="Rea M.C."/>
            <person name="O'Sullivan O."/>
            <person name="Ritari J."/>
            <person name="Douillard F.P."/>
            <person name="Paul Ross R."/>
            <person name="Yang R."/>
            <person name="Briner A.E."/>
            <person name="Felis G.E."/>
            <person name="de Vos W.M."/>
            <person name="Barrangou R."/>
            <person name="Klaenhammer T.R."/>
            <person name="Caufield P.W."/>
            <person name="Cui Y."/>
            <person name="Zhang H."/>
            <person name="O'Toole P.W."/>
        </authorList>
    </citation>
    <scope>NUCLEOTIDE SEQUENCE [LARGE SCALE GENOMIC DNA]</scope>
    <source>
        <strain evidence="10 11">DSM 20690</strain>
    </source>
</reference>
<dbReference type="PANTHER" id="PTHR38438">
    <property type="entry name" value="RIBOFLAVIN TRANSPORTER RIBU"/>
    <property type="match status" value="1"/>
</dbReference>
<comment type="subcellular location">
    <subcellularLocation>
        <location evidence="1">Cell membrane</location>
        <topology evidence="1">Multi-pass membrane protein</topology>
    </subcellularLocation>
</comment>
<sequence>MIILQINNKKTKTMVLVSILAALAYALMFLSFPIIPAFPFLKLDFSDLPILIGLFMVGPLGAVEILLLKLFLYWMTMGFSIPELIGLSSSLIVSLIFILGFYLFRKDVVKHGLIRFLPVIVVAIVLAIVMSILNYFVFLPLYMKAFGFNLGIPLAKIVALGVAPFNLIKGLVDGTIFILIFSRLKKAK</sequence>
<evidence type="ECO:0000256" key="8">
    <source>
        <dbReference type="PIRNR" id="PIRNR037778"/>
    </source>
</evidence>
<dbReference type="Pfam" id="PF12822">
    <property type="entry name" value="ECF_trnsprt"/>
    <property type="match status" value="1"/>
</dbReference>
<evidence type="ECO:0000256" key="5">
    <source>
        <dbReference type="ARBA" id="ARBA00022692"/>
    </source>
</evidence>
<dbReference type="InterPro" id="IPR025720">
    <property type="entry name" value="RibU"/>
</dbReference>
<evidence type="ECO:0000256" key="1">
    <source>
        <dbReference type="ARBA" id="ARBA00004651"/>
    </source>
</evidence>
<evidence type="ECO:0000313" key="11">
    <source>
        <dbReference type="Proteomes" id="UP000051565"/>
    </source>
</evidence>
<keyword evidence="3 8" id="KW-0813">Transport</keyword>
<dbReference type="PATRIC" id="fig|1122148.6.peg.74"/>
<evidence type="ECO:0000256" key="6">
    <source>
        <dbReference type="ARBA" id="ARBA00022989"/>
    </source>
</evidence>
<dbReference type="EMBL" id="JQBT01000010">
    <property type="protein sequence ID" value="KRN80494.1"/>
    <property type="molecule type" value="Genomic_DNA"/>
</dbReference>
<dbReference type="Proteomes" id="UP000051565">
    <property type="component" value="Unassembled WGS sequence"/>
</dbReference>
<keyword evidence="11" id="KW-1185">Reference proteome</keyword>
<dbReference type="PIRSF" id="PIRSF037778">
    <property type="entry name" value="UCP037778_transp_RibU"/>
    <property type="match status" value="1"/>
</dbReference>
<dbReference type="AlphaFoldDB" id="A0A0R2JTV4"/>
<evidence type="ECO:0000313" key="10">
    <source>
        <dbReference type="EMBL" id="KRN80494.1"/>
    </source>
</evidence>
<keyword evidence="7 8" id="KW-0472">Membrane</keyword>
<feature type="transmembrane region" description="Helical" evidence="9">
    <location>
        <begin position="116"/>
        <end position="137"/>
    </location>
</feature>
<evidence type="ECO:0000256" key="2">
    <source>
        <dbReference type="ARBA" id="ARBA00005540"/>
    </source>
</evidence>
<evidence type="ECO:0000256" key="9">
    <source>
        <dbReference type="SAM" id="Phobius"/>
    </source>
</evidence>
<comment type="similarity">
    <text evidence="2 8">Belongs to the prokaryotic riboflavin transporter (P-RFT) (TC 2.A.87) family.</text>
</comment>
<dbReference type="STRING" id="53444.AYR59_01255"/>
<comment type="caution">
    <text evidence="10">The sequence shown here is derived from an EMBL/GenBank/DDBJ whole genome shotgun (WGS) entry which is preliminary data.</text>
</comment>
<evidence type="ECO:0000256" key="7">
    <source>
        <dbReference type="ARBA" id="ARBA00023136"/>
    </source>
</evidence>
<dbReference type="InterPro" id="IPR024529">
    <property type="entry name" value="ECF_trnsprt_substrate-spec"/>
</dbReference>
<evidence type="ECO:0000256" key="4">
    <source>
        <dbReference type="ARBA" id="ARBA00022475"/>
    </source>
</evidence>
<keyword evidence="6 9" id="KW-1133">Transmembrane helix</keyword>
<keyword evidence="4 8" id="KW-1003">Cell membrane</keyword>